<evidence type="ECO:0000313" key="2">
    <source>
        <dbReference type="EMBL" id="OTF73641.1"/>
    </source>
</evidence>
<dbReference type="Pfam" id="PF05686">
    <property type="entry name" value="Glyco_transf_90"/>
    <property type="match status" value="1"/>
</dbReference>
<reference evidence="2 3" key="1">
    <citation type="submission" date="2017-03" db="EMBL/GenBank/DDBJ databases">
        <title>Genome Survey of Euroglyphus maynei.</title>
        <authorList>
            <person name="Arlian L.G."/>
            <person name="Morgan M.S."/>
            <person name="Rider S.D."/>
        </authorList>
    </citation>
    <scope>NUCLEOTIDE SEQUENCE [LARGE SCALE GENOMIC DNA]</scope>
    <source>
        <strain evidence="2">Arlian Lab</strain>
        <tissue evidence="2">Whole body</tissue>
    </source>
</reference>
<dbReference type="EMBL" id="MUJZ01050703">
    <property type="protein sequence ID" value="OTF73641.1"/>
    <property type="molecule type" value="Genomic_DNA"/>
</dbReference>
<accession>A0A1Y3AYR4</accession>
<proteinExistence type="predicted"/>
<keyword evidence="3" id="KW-1185">Reference proteome</keyword>
<dbReference type="InterPro" id="IPR006598">
    <property type="entry name" value="CAP10"/>
</dbReference>
<feature type="non-terminal residue" evidence="2">
    <location>
        <position position="97"/>
    </location>
</feature>
<protein>
    <submittedName>
        <fullName evidence="2">KDEL motif-containing protein 1-like protein</fullName>
    </submittedName>
</protein>
<organism evidence="2 3">
    <name type="scientific">Euroglyphus maynei</name>
    <name type="common">Mayne's house dust mite</name>
    <dbReference type="NCBI Taxonomy" id="6958"/>
    <lineage>
        <taxon>Eukaryota</taxon>
        <taxon>Metazoa</taxon>
        <taxon>Ecdysozoa</taxon>
        <taxon>Arthropoda</taxon>
        <taxon>Chelicerata</taxon>
        <taxon>Arachnida</taxon>
        <taxon>Acari</taxon>
        <taxon>Acariformes</taxon>
        <taxon>Sarcoptiformes</taxon>
        <taxon>Astigmata</taxon>
        <taxon>Psoroptidia</taxon>
        <taxon>Analgoidea</taxon>
        <taxon>Pyroglyphidae</taxon>
        <taxon>Pyroglyphinae</taxon>
        <taxon>Euroglyphus</taxon>
    </lineage>
</organism>
<dbReference type="OrthoDB" id="541052at2759"/>
<dbReference type="Proteomes" id="UP000194236">
    <property type="component" value="Unassembled WGS sequence"/>
</dbReference>
<evidence type="ECO:0000259" key="1">
    <source>
        <dbReference type="Pfam" id="PF05686"/>
    </source>
</evidence>
<feature type="domain" description="Glycosyl transferase CAP10" evidence="1">
    <location>
        <begin position="1"/>
        <end position="96"/>
    </location>
</feature>
<dbReference type="AlphaFoldDB" id="A0A1Y3AYR4"/>
<name>A0A1Y3AYR4_EURMA</name>
<sequence length="97" mass="11119">MNLGDWPLSQIQDNRPLPIFSWCGSQQTNDIVLPTYELTESVLNGHDQVATDIQSTFGSQFIPFGSKQNRLFWRGRDSNEARLKLVDQSMRTPSLYD</sequence>
<gene>
    <name evidence="2" type="ORF">BLA29_011667</name>
</gene>
<comment type="caution">
    <text evidence="2">The sequence shown here is derived from an EMBL/GenBank/DDBJ whole genome shotgun (WGS) entry which is preliminary data.</text>
</comment>
<evidence type="ECO:0000313" key="3">
    <source>
        <dbReference type="Proteomes" id="UP000194236"/>
    </source>
</evidence>